<evidence type="ECO:0000313" key="2">
    <source>
        <dbReference type="EMBL" id="SFW37132.1"/>
    </source>
</evidence>
<protein>
    <recommendedName>
        <fullName evidence="4">DoxX family protein</fullName>
    </recommendedName>
</protein>
<dbReference type="AlphaFoldDB" id="A0A1K1NP92"/>
<proteinExistence type="predicted"/>
<feature type="transmembrane region" description="Helical" evidence="1">
    <location>
        <begin position="222"/>
        <end position="247"/>
    </location>
</feature>
<evidence type="ECO:0008006" key="4">
    <source>
        <dbReference type="Google" id="ProtNLM"/>
    </source>
</evidence>
<dbReference type="Proteomes" id="UP000182248">
    <property type="component" value="Unassembled WGS sequence"/>
</dbReference>
<gene>
    <name evidence="2" type="ORF">SAMN02927921_01364</name>
</gene>
<evidence type="ECO:0000256" key="1">
    <source>
        <dbReference type="SAM" id="Phobius"/>
    </source>
</evidence>
<feature type="transmembrane region" description="Helical" evidence="1">
    <location>
        <begin position="198"/>
        <end position="216"/>
    </location>
</feature>
<keyword evidence="1" id="KW-0472">Membrane</keyword>
<dbReference type="RefSeq" id="WP_072316606.1">
    <property type="nucleotide sequence ID" value="NZ_FPJE01000006.1"/>
</dbReference>
<dbReference type="EMBL" id="FPJE01000006">
    <property type="protein sequence ID" value="SFW37132.1"/>
    <property type="molecule type" value="Genomic_DNA"/>
</dbReference>
<name>A0A1K1NP92_9FLAO</name>
<feature type="transmembrane region" description="Helical" evidence="1">
    <location>
        <begin position="268"/>
        <end position="287"/>
    </location>
</feature>
<keyword evidence="1" id="KW-1133">Transmembrane helix</keyword>
<keyword evidence="3" id="KW-1185">Reference proteome</keyword>
<dbReference type="STRING" id="1150368.SAMN02927921_01364"/>
<sequence>MPTGLSADISWSKPNKFIFRFIWIYTLLYTFPFPFNFLPFGQYITQWTDQFWKWLALPVARHLFHITDNLTLQGRGSGDTSLDYIIIFILLTMALVAALIWTLTDRKHNHYNTLFRYQVVYLRYYTALNLFVYAIVKIFPTQFWEPSLIDLTRSFGELSPMGLLWKFMGYSEAYVRFAGIAEALACIFLLFRNTERLGALIGFGVMLNVFVMNMSYDVPVKLFSFHLMFACGIILIAHFNAFLHFFIQNKTVLSQQNIPYTSRKTTRNAGYIFKTILILYVITNYSISSHIRYRKNHDTALLPALYGIYNTDDFMYNRDTLPPLLTDPIRWKQLIVDRNSAVIIKMDDTKIYMKNHTDTTQQRLTLTHFRDAAMQYHFRYTRIGDSILMLRGITGKDSIRMTLNKKDRKDFLLINRGFHWINEYPFNR</sequence>
<evidence type="ECO:0000313" key="3">
    <source>
        <dbReference type="Proteomes" id="UP000182248"/>
    </source>
</evidence>
<feature type="transmembrane region" description="Helical" evidence="1">
    <location>
        <begin position="21"/>
        <end position="44"/>
    </location>
</feature>
<feature type="transmembrane region" description="Helical" evidence="1">
    <location>
        <begin position="124"/>
        <end position="144"/>
    </location>
</feature>
<feature type="transmembrane region" description="Helical" evidence="1">
    <location>
        <begin position="84"/>
        <end position="103"/>
    </location>
</feature>
<keyword evidence="1" id="KW-0812">Transmembrane</keyword>
<accession>A0A1K1NP92</accession>
<feature type="transmembrane region" description="Helical" evidence="1">
    <location>
        <begin position="173"/>
        <end position="191"/>
    </location>
</feature>
<dbReference type="OrthoDB" id="102112at2"/>
<organism evidence="2 3">
    <name type="scientific">Sinomicrobium oceani</name>
    <dbReference type="NCBI Taxonomy" id="1150368"/>
    <lineage>
        <taxon>Bacteria</taxon>
        <taxon>Pseudomonadati</taxon>
        <taxon>Bacteroidota</taxon>
        <taxon>Flavobacteriia</taxon>
        <taxon>Flavobacteriales</taxon>
        <taxon>Flavobacteriaceae</taxon>
        <taxon>Sinomicrobium</taxon>
    </lineage>
</organism>
<reference evidence="2 3" key="1">
    <citation type="submission" date="2016-11" db="EMBL/GenBank/DDBJ databases">
        <authorList>
            <person name="Jaros S."/>
            <person name="Januszkiewicz K."/>
            <person name="Wedrychowicz H."/>
        </authorList>
    </citation>
    <scope>NUCLEOTIDE SEQUENCE [LARGE SCALE GENOMIC DNA]</scope>
    <source>
        <strain evidence="2 3">CGMCC 1.12145</strain>
    </source>
</reference>